<reference evidence="1 2" key="1">
    <citation type="submission" date="2016-08" db="EMBL/GenBank/DDBJ databases">
        <title>A Parts List for Fungal Cellulosomes Revealed by Comparative Genomics.</title>
        <authorList>
            <consortium name="DOE Joint Genome Institute"/>
            <person name="Haitjema C.H."/>
            <person name="Gilmore S.P."/>
            <person name="Henske J.K."/>
            <person name="Solomon K.V."/>
            <person name="De Groot R."/>
            <person name="Kuo A."/>
            <person name="Mondo S.J."/>
            <person name="Salamov A.A."/>
            <person name="Labutti K."/>
            <person name="Zhao Z."/>
            <person name="Chiniquy J."/>
            <person name="Barry K."/>
            <person name="Brewer H.M."/>
            <person name="Purvine S.O."/>
            <person name="Wright A.T."/>
            <person name="Boxma B."/>
            <person name="Van Alen T."/>
            <person name="Hackstein J.H."/>
            <person name="Baker S.E."/>
            <person name="Grigoriev I.V."/>
            <person name="O'Malley M.A."/>
        </authorList>
    </citation>
    <scope>NUCLEOTIDE SEQUENCE [LARGE SCALE GENOMIC DNA]</scope>
    <source>
        <strain evidence="1 2">G1</strain>
    </source>
</reference>
<organism evidence="1 2">
    <name type="scientific">Neocallimastix californiae</name>
    <dbReference type="NCBI Taxonomy" id="1754190"/>
    <lineage>
        <taxon>Eukaryota</taxon>
        <taxon>Fungi</taxon>
        <taxon>Fungi incertae sedis</taxon>
        <taxon>Chytridiomycota</taxon>
        <taxon>Chytridiomycota incertae sedis</taxon>
        <taxon>Neocallimastigomycetes</taxon>
        <taxon>Neocallimastigales</taxon>
        <taxon>Neocallimastigaceae</taxon>
        <taxon>Neocallimastix</taxon>
    </lineage>
</organism>
<dbReference type="AlphaFoldDB" id="A0A1Y2FMU4"/>
<evidence type="ECO:0000313" key="2">
    <source>
        <dbReference type="Proteomes" id="UP000193920"/>
    </source>
</evidence>
<dbReference type="Proteomes" id="UP000193920">
    <property type="component" value="Unassembled WGS sequence"/>
</dbReference>
<protein>
    <submittedName>
        <fullName evidence="1">Uncharacterized protein</fullName>
    </submittedName>
</protein>
<evidence type="ECO:0000313" key="1">
    <source>
        <dbReference type="EMBL" id="ORY85268.1"/>
    </source>
</evidence>
<gene>
    <name evidence="1" type="ORF">LY90DRAFT_663533</name>
</gene>
<name>A0A1Y2FMU4_9FUNG</name>
<accession>A0A1Y2FMU4</accession>
<proteinExistence type="predicted"/>
<dbReference type="EMBL" id="MCOG01000004">
    <property type="protein sequence ID" value="ORY85268.1"/>
    <property type="molecule type" value="Genomic_DNA"/>
</dbReference>
<comment type="caution">
    <text evidence="1">The sequence shown here is derived from an EMBL/GenBank/DDBJ whole genome shotgun (WGS) entry which is preliminary data.</text>
</comment>
<sequence length="166" mass="19463">MINTENYVNSSDNLKLGLIDNIENYANNSNTIKTIKDKDVEMTNEEILKEGRQLIDNPSDITLNINDFLEQQEEHLKIFNSNIPKNNNETEDNLELERKLKYPINSPNCPVYLRYMNILKNDYSNYSNNDLLNLYQYSHENKVRIRKRDLLKIATVDGKINCGIDF</sequence>
<keyword evidence="2" id="KW-1185">Reference proteome</keyword>